<dbReference type="EMBL" id="MWQN01000001">
    <property type="protein sequence ID" value="OPC82851.1"/>
    <property type="molecule type" value="Genomic_DNA"/>
</dbReference>
<dbReference type="Gene3D" id="1.10.10.10">
    <property type="entry name" value="Winged helix-like DNA-binding domain superfamily/Winged helix DNA-binding domain"/>
    <property type="match status" value="1"/>
</dbReference>
<dbReference type="InterPro" id="IPR000835">
    <property type="entry name" value="HTH_MarR-typ"/>
</dbReference>
<dbReference type="SMART" id="SM00347">
    <property type="entry name" value="HTH_MARR"/>
    <property type="match status" value="1"/>
</dbReference>
<dbReference type="PANTHER" id="PTHR42756">
    <property type="entry name" value="TRANSCRIPTIONAL REGULATOR, MARR"/>
    <property type="match status" value="1"/>
</dbReference>
<dbReference type="STRING" id="159449.B4N89_19620"/>
<evidence type="ECO:0000313" key="7">
    <source>
        <dbReference type="Proteomes" id="UP000190037"/>
    </source>
</evidence>
<dbReference type="InterPro" id="IPR036390">
    <property type="entry name" value="WH_DNA-bd_sf"/>
</dbReference>
<comment type="caution">
    <text evidence="6">The sequence shown here is derived from an EMBL/GenBank/DDBJ whole genome shotgun (WGS) entry which is preliminary data.</text>
</comment>
<name>A0A1T3P1P0_9ACTN</name>
<evidence type="ECO:0000259" key="5">
    <source>
        <dbReference type="PROSITE" id="PS50995"/>
    </source>
</evidence>
<dbReference type="AlphaFoldDB" id="A0A1T3P1P0"/>
<dbReference type="GO" id="GO:0003700">
    <property type="term" value="F:DNA-binding transcription factor activity"/>
    <property type="evidence" value="ECO:0007669"/>
    <property type="project" value="InterPro"/>
</dbReference>
<dbReference type="GO" id="GO:0003677">
    <property type="term" value="F:DNA binding"/>
    <property type="evidence" value="ECO:0007669"/>
    <property type="project" value="UniProtKB-KW"/>
</dbReference>
<keyword evidence="7" id="KW-1185">Reference proteome</keyword>
<evidence type="ECO:0000256" key="2">
    <source>
        <dbReference type="ARBA" id="ARBA00023125"/>
    </source>
</evidence>
<evidence type="ECO:0000256" key="1">
    <source>
        <dbReference type="ARBA" id="ARBA00023015"/>
    </source>
</evidence>
<reference evidence="6 7" key="1">
    <citation type="submission" date="2017-03" db="EMBL/GenBank/DDBJ databases">
        <title>Draft genome sequence of Streptomyces scabrisporus NF3, endophyte isolated from Amphipterygium adstringens.</title>
        <authorList>
            <person name="Vazquez M."/>
            <person name="Ceapa C.D."/>
            <person name="Rodriguez Luna D."/>
            <person name="Sanchez Esquivel S."/>
        </authorList>
    </citation>
    <scope>NUCLEOTIDE SEQUENCE [LARGE SCALE GENOMIC DNA]</scope>
    <source>
        <strain evidence="6 7">NF3</strain>
    </source>
</reference>
<organism evidence="6 7">
    <name type="scientific">Embleya scabrispora</name>
    <dbReference type="NCBI Taxonomy" id="159449"/>
    <lineage>
        <taxon>Bacteria</taxon>
        <taxon>Bacillati</taxon>
        <taxon>Actinomycetota</taxon>
        <taxon>Actinomycetes</taxon>
        <taxon>Kitasatosporales</taxon>
        <taxon>Streptomycetaceae</taxon>
        <taxon>Embleya</taxon>
    </lineage>
</organism>
<dbReference type="PANTHER" id="PTHR42756:SF1">
    <property type="entry name" value="TRANSCRIPTIONAL REPRESSOR OF EMRAB OPERON"/>
    <property type="match status" value="1"/>
</dbReference>
<evidence type="ECO:0000256" key="3">
    <source>
        <dbReference type="ARBA" id="ARBA00023163"/>
    </source>
</evidence>
<dbReference type="SUPFAM" id="SSF46785">
    <property type="entry name" value="Winged helix' DNA-binding domain"/>
    <property type="match status" value="1"/>
</dbReference>
<evidence type="ECO:0000313" key="6">
    <source>
        <dbReference type="EMBL" id="OPC82851.1"/>
    </source>
</evidence>
<keyword evidence="1" id="KW-0805">Transcription regulation</keyword>
<feature type="compositionally biased region" description="Polar residues" evidence="4">
    <location>
        <begin position="161"/>
        <end position="172"/>
    </location>
</feature>
<dbReference type="PROSITE" id="PS50995">
    <property type="entry name" value="HTH_MARR_2"/>
    <property type="match status" value="1"/>
</dbReference>
<evidence type="ECO:0000256" key="4">
    <source>
        <dbReference type="SAM" id="MobiDB-lite"/>
    </source>
</evidence>
<keyword evidence="2" id="KW-0238">DNA-binding</keyword>
<proteinExistence type="predicted"/>
<feature type="domain" description="HTH marR-type" evidence="5">
    <location>
        <begin position="11"/>
        <end position="143"/>
    </location>
</feature>
<feature type="region of interest" description="Disordered" evidence="4">
    <location>
        <begin position="152"/>
        <end position="172"/>
    </location>
</feature>
<dbReference type="InterPro" id="IPR036388">
    <property type="entry name" value="WH-like_DNA-bd_sf"/>
</dbReference>
<dbReference type="Proteomes" id="UP000190037">
    <property type="component" value="Unassembled WGS sequence"/>
</dbReference>
<sequence length="172" mass="18924">MRSKAMSDSVERRVVREVGAATRLIRLLMAPPLQAAGITQAEFHLLALLEERGTSTGKELACLLSLDKTTISRQLTSLEEALLIARTTDPTNRRSHLITVTEAGRLRLADARRRSLAVMAERFASWPKEELGALADHLARFNDVLRGDVAEVGVEPDRTRPSQGRSSGSDRP</sequence>
<accession>A0A1T3P1P0</accession>
<protein>
    <recommendedName>
        <fullName evidence="5">HTH marR-type domain-containing protein</fullName>
    </recommendedName>
</protein>
<dbReference type="Pfam" id="PF01047">
    <property type="entry name" value="MarR"/>
    <property type="match status" value="1"/>
</dbReference>
<gene>
    <name evidence="6" type="ORF">B4N89_19620</name>
</gene>
<keyword evidence="3" id="KW-0804">Transcription</keyword>